<evidence type="ECO:0000313" key="3">
    <source>
        <dbReference type="Proteomes" id="UP000540412"/>
    </source>
</evidence>
<sequence>MDDFRSGRADLRSTPAVQPGHRPRPARYRLDVVATDIVDVIEHAGGWLFDRAAAGWEVTVLVADGVDARPLRILGAEMLALGPILDARGGGRFPRALAVATDVCGRDRRARRGLLNALAHRGTEVVVWGAGWAPGDGQDARPVLHTLSAAARAFKAHALAAASAPADIGTTEAFLRSGRPTDPSTGTDLRPAS</sequence>
<accession>A0A7W9UK77</accession>
<keyword evidence="3" id="KW-1185">Reference proteome</keyword>
<dbReference type="RefSeq" id="WP_246461621.1">
    <property type="nucleotide sequence ID" value="NZ_JACHIT010000002.1"/>
</dbReference>
<feature type="region of interest" description="Disordered" evidence="1">
    <location>
        <begin position="171"/>
        <end position="193"/>
    </location>
</feature>
<comment type="caution">
    <text evidence="2">The sequence shown here is derived from an EMBL/GenBank/DDBJ whole genome shotgun (WGS) entry which is preliminary data.</text>
</comment>
<dbReference type="Proteomes" id="UP000540412">
    <property type="component" value="Unassembled WGS sequence"/>
</dbReference>
<feature type="region of interest" description="Disordered" evidence="1">
    <location>
        <begin position="1"/>
        <end position="23"/>
    </location>
</feature>
<evidence type="ECO:0000313" key="2">
    <source>
        <dbReference type="EMBL" id="MBB5916233.1"/>
    </source>
</evidence>
<gene>
    <name evidence="2" type="ORF">BJY24_005145</name>
</gene>
<reference evidence="2 3" key="1">
    <citation type="submission" date="2020-08" db="EMBL/GenBank/DDBJ databases">
        <title>Sequencing the genomes of 1000 actinobacteria strains.</title>
        <authorList>
            <person name="Klenk H.-P."/>
        </authorList>
    </citation>
    <scope>NUCLEOTIDE SEQUENCE [LARGE SCALE GENOMIC DNA]</scope>
    <source>
        <strain evidence="2 3">DSM 43582</strain>
    </source>
</reference>
<evidence type="ECO:0000256" key="1">
    <source>
        <dbReference type="SAM" id="MobiDB-lite"/>
    </source>
</evidence>
<dbReference type="EMBL" id="JACHIT010000002">
    <property type="protein sequence ID" value="MBB5916233.1"/>
    <property type="molecule type" value="Genomic_DNA"/>
</dbReference>
<dbReference type="AlphaFoldDB" id="A0A7W9UK77"/>
<proteinExistence type="predicted"/>
<organism evidence="2 3">
    <name type="scientific">Nocardia transvalensis</name>
    <dbReference type="NCBI Taxonomy" id="37333"/>
    <lineage>
        <taxon>Bacteria</taxon>
        <taxon>Bacillati</taxon>
        <taxon>Actinomycetota</taxon>
        <taxon>Actinomycetes</taxon>
        <taxon>Mycobacteriales</taxon>
        <taxon>Nocardiaceae</taxon>
        <taxon>Nocardia</taxon>
    </lineage>
</organism>
<protein>
    <submittedName>
        <fullName evidence="2">Uncharacterized protein</fullName>
    </submittedName>
</protein>
<feature type="compositionally biased region" description="Basic and acidic residues" evidence="1">
    <location>
        <begin position="1"/>
        <end position="11"/>
    </location>
</feature>
<name>A0A7W9UK77_9NOCA</name>